<name>A0A2H3TN56_FUSOX</name>
<evidence type="ECO:0000256" key="4">
    <source>
        <dbReference type="ARBA" id="ARBA00023002"/>
    </source>
</evidence>
<keyword evidence="3" id="KW-0274">FAD</keyword>
<dbReference type="Pfam" id="PF07992">
    <property type="entry name" value="Pyr_redox_2"/>
    <property type="match status" value="1"/>
</dbReference>
<protein>
    <submittedName>
        <fullName evidence="7">Related to pyridine nucleotide-disulphide oxidoreductase family protein</fullName>
    </submittedName>
</protein>
<gene>
    <name evidence="7" type="ORF">FRV6_13253</name>
</gene>
<proteinExistence type="inferred from homology"/>
<dbReference type="VEuPathDB" id="FungiDB:HZS61_016084"/>
<organism evidence="7 8">
    <name type="scientific">Fusarium oxysporum</name>
    <name type="common">Fusarium vascular wilt</name>
    <dbReference type="NCBI Taxonomy" id="5507"/>
    <lineage>
        <taxon>Eukaryota</taxon>
        <taxon>Fungi</taxon>
        <taxon>Dikarya</taxon>
        <taxon>Ascomycota</taxon>
        <taxon>Pezizomycotina</taxon>
        <taxon>Sordariomycetes</taxon>
        <taxon>Hypocreomycetidae</taxon>
        <taxon>Hypocreales</taxon>
        <taxon>Nectriaceae</taxon>
        <taxon>Fusarium</taxon>
        <taxon>Fusarium oxysporum species complex</taxon>
    </lineage>
</organism>
<dbReference type="Gene3D" id="3.50.50.100">
    <property type="match status" value="1"/>
</dbReference>
<dbReference type="VEuPathDB" id="FungiDB:FOZG_16358"/>
<dbReference type="PANTHER" id="PTHR43706:SF45">
    <property type="entry name" value="NADH DEHYDROGENASE-LIKE PROTEIN RV1812C"/>
    <property type="match status" value="1"/>
</dbReference>
<keyword evidence="4" id="KW-0560">Oxidoreductase</keyword>
<dbReference type="InterPro" id="IPR036188">
    <property type="entry name" value="FAD/NAD-bd_sf"/>
</dbReference>
<dbReference type="AlphaFoldDB" id="A0A2H3TN56"/>
<dbReference type="GO" id="GO:0003954">
    <property type="term" value="F:NADH dehydrogenase activity"/>
    <property type="evidence" value="ECO:0007669"/>
    <property type="project" value="InterPro"/>
</dbReference>
<dbReference type="PRINTS" id="PR00368">
    <property type="entry name" value="FADPNR"/>
</dbReference>
<dbReference type="VEuPathDB" id="FungiDB:FOIG_11299"/>
<reference evidence="8" key="1">
    <citation type="submission" date="2016-09" db="EMBL/GenBank/DDBJ databases">
        <authorList>
            <person name="Guldener U."/>
        </authorList>
    </citation>
    <scope>NUCLEOTIDE SEQUENCE [LARGE SCALE GENOMIC DNA]</scope>
    <source>
        <strain evidence="8">V64-1</strain>
    </source>
</reference>
<dbReference type="OrthoDB" id="5376590at2759"/>
<feature type="domain" description="FAD/NAD(P)-binding" evidence="6">
    <location>
        <begin position="4"/>
        <end position="309"/>
    </location>
</feature>
<evidence type="ECO:0000256" key="3">
    <source>
        <dbReference type="ARBA" id="ARBA00022827"/>
    </source>
</evidence>
<dbReference type="SUPFAM" id="SSF51905">
    <property type="entry name" value="FAD/NAD(P)-binding domain"/>
    <property type="match status" value="1"/>
</dbReference>
<comment type="similarity">
    <text evidence="1">Belongs to the NADH dehydrogenase family.</text>
</comment>
<evidence type="ECO:0000256" key="1">
    <source>
        <dbReference type="ARBA" id="ARBA00005272"/>
    </source>
</evidence>
<dbReference type="VEuPathDB" id="FungiDB:FOMG_09985"/>
<dbReference type="InterPro" id="IPR023753">
    <property type="entry name" value="FAD/NAD-binding_dom"/>
</dbReference>
<dbReference type="VEuPathDB" id="FungiDB:FOC4_g10006376"/>
<evidence type="ECO:0000256" key="2">
    <source>
        <dbReference type="ARBA" id="ARBA00022630"/>
    </source>
</evidence>
<sequence length="428" mass="45875">MRSKIVIIGAGFAGVWSAFAAQRLINLNNKEKDIEVLVIAPDQSLTHRPRLYEPNPSMMKQPLEPLFTCAGIGFFQGTVERIDTDSQTVHVKSPSGDESDIGYDRLILAAGSAVARPKIVTGLEEYAFDIDSIAAATKLESHINSLESLPVSKARNTVIVCGGGFTGIEIAAELPNMLKHIENPHIVLVESAPEVGPELGKGPRPTIMKALESLGVELKLGASVTSVDSGGVKLSSGERIEAMTVIWTAGVRATSLTQQIPGKKDTLCRLYVDQDLRVPGCPHVFASGDAAHAATDTKGNVTMPSCQHAVVLGRFSGHNAAADLLGEPTLPYSQPGYGTCLDLGPWGAMLANGWDREVTVTGRVAKQVKRYVNQKVIILPETSKEALDAADPASYDSETRLKRVLGVLGWTLRNCVSNNRTKLGYQSR</sequence>
<keyword evidence="2" id="KW-0285">Flavoprotein</keyword>
<dbReference type="PRINTS" id="PR00411">
    <property type="entry name" value="PNDRDTASEI"/>
</dbReference>
<dbReference type="VEuPathDB" id="FungiDB:FOC1_g10003013"/>
<dbReference type="VEuPathDB" id="FungiDB:FOXG_13603"/>
<keyword evidence="5" id="KW-0520">NAD</keyword>
<evidence type="ECO:0000313" key="7">
    <source>
        <dbReference type="EMBL" id="SCO89125.1"/>
    </source>
</evidence>
<dbReference type="EMBL" id="FMJY01000008">
    <property type="protein sequence ID" value="SCO89125.1"/>
    <property type="molecule type" value="Genomic_DNA"/>
</dbReference>
<evidence type="ECO:0000259" key="6">
    <source>
        <dbReference type="Pfam" id="PF07992"/>
    </source>
</evidence>
<dbReference type="PANTHER" id="PTHR43706">
    <property type="entry name" value="NADH DEHYDROGENASE"/>
    <property type="match status" value="1"/>
</dbReference>
<dbReference type="InterPro" id="IPR045024">
    <property type="entry name" value="NDH-2"/>
</dbReference>
<accession>A0A2H3TN56</accession>
<evidence type="ECO:0000313" key="8">
    <source>
        <dbReference type="Proteomes" id="UP000219369"/>
    </source>
</evidence>
<dbReference type="Proteomes" id="UP000219369">
    <property type="component" value="Unassembled WGS sequence"/>
</dbReference>
<evidence type="ECO:0000256" key="5">
    <source>
        <dbReference type="ARBA" id="ARBA00023027"/>
    </source>
</evidence>